<name>W2IHC3_PHYNI</name>
<sequence>MSDSHEIIVLFAAHVLHGTQPKARGYQGSARDHVIREGFVHFNACMGYHG</sequence>
<dbReference type="Proteomes" id="UP000054532">
    <property type="component" value="Unassembled WGS sequence"/>
</dbReference>
<evidence type="ECO:0000313" key="2">
    <source>
        <dbReference type="EMBL" id="ETL32927.1"/>
    </source>
</evidence>
<dbReference type="EMBL" id="KI674719">
    <property type="protein sequence ID" value="ETL32927.1"/>
    <property type="molecule type" value="Genomic_DNA"/>
</dbReference>
<proteinExistence type="predicted"/>
<dbReference type="EMBL" id="KI694651">
    <property type="protein sequence ID" value="ETM39349.1"/>
    <property type="molecule type" value="Genomic_DNA"/>
</dbReference>
<reference evidence="2" key="2">
    <citation type="submission" date="2013-11" db="EMBL/GenBank/DDBJ databases">
        <title>The Genome Sequence of Phytophthora parasitica CJ05E6.</title>
        <authorList>
            <consortium name="The Broad Institute Genomics Platform"/>
            <person name="Russ C."/>
            <person name="Tyler B."/>
            <person name="Panabieres F."/>
            <person name="Shan W."/>
            <person name="Tripathy S."/>
            <person name="Grunwald N."/>
            <person name="Machado M."/>
            <person name="Johnson C.S."/>
            <person name="Arredondo F."/>
            <person name="Hong C."/>
            <person name="Coffey M."/>
            <person name="Young S.K."/>
            <person name="Zeng Q."/>
            <person name="Gargeya S."/>
            <person name="Fitzgerald M."/>
            <person name="Abouelleil A."/>
            <person name="Alvarado L."/>
            <person name="Chapman S.B."/>
            <person name="Gainer-Dewar J."/>
            <person name="Goldberg J."/>
            <person name="Griggs A."/>
            <person name="Gujja S."/>
            <person name="Hansen M."/>
            <person name="Howarth C."/>
            <person name="Imamovic A."/>
            <person name="Ireland A."/>
            <person name="Larimer J."/>
            <person name="McCowan C."/>
            <person name="Murphy C."/>
            <person name="Pearson M."/>
            <person name="Poon T.W."/>
            <person name="Priest M."/>
            <person name="Roberts A."/>
            <person name="Saif S."/>
            <person name="Shea T."/>
            <person name="Sykes S."/>
            <person name="Wortman J."/>
            <person name="Nusbaum C."/>
            <person name="Birren B."/>
        </authorList>
    </citation>
    <scope>NUCLEOTIDE SEQUENCE [LARGE SCALE GENOMIC DNA]</scope>
    <source>
        <strain evidence="2">CJ05E6</strain>
    </source>
</reference>
<dbReference type="EMBL" id="KI687955">
    <property type="protein sequence ID" value="ETK79505.1"/>
    <property type="molecule type" value="Genomic_DNA"/>
</dbReference>
<protein>
    <submittedName>
        <fullName evidence="2">Uncharacterized protein</fullName>
    </submittedName>
</protein>
<reference evidence="1" key="1">
    <citation type="submission" date="2013-11" db="EMBL/GenBank/DDBJ databases">
        <title>The Genome Sequence of Phytophthora parasitica CJ02B3.</title>
        <authorList>
            <consortium name="The Broad Institute Genomics Platform"/>
            <person name="Russ C."/>
            <person name="Tyler B."/>
            <person name="Panabieres F."/>
            <person name="Shan W."/>
            <person name="Tripathy S."/>
            <person name="Grunwald N."/>
            <person name="Machado M."/>
            <person name="Johnson C.S."/>
            <person name="Arredondo F."/>
            <person name="Hong C."/>
            <person name="Coffey M."/>
            <person name="Young S.K."/>
            <person name="Zeng Q."/>
            <person name="Gargeya S."/>
            <person name="Fitzgerald M."/>
            <person name="Abouelleil A."/>
            <person name="Alvarado L."/>
            <person name="Chapman S.B."/>
            <person name="Gainer-Dewar J."/>
            <person name="Goldberg J."/>
            <person name="Griggs A."/>
            <person name="Gujja S."/>
            <person name="Hansen M."/>
            <person name="Howarth C."/>
            <person name="Imamovic A."/>
            <person name="Ireland A."/>
            <person name="Larimer J."/>
            <person name="McCowan C."/>
            <person name="Murphy C."/>
            <person name="Pearson M."/>
            <person name="Poon T.W."/>
            <person name="Priest M."/>
            <person name="Roberts A."/>
            <person name="Saif S."/>
            <person name="Shea T."/>
            <person name="Sykes S."/>
            <person name="Wortman J."/>
            <person name="Nusbaum C."/>
            <person name="Birren B."/>
        </authorList>
    </citation>
    <scope>NUCLEOTIDE SEQUENCE [LARGE SCALE GENOMIC DNA]</scope>
    <source>
        <strain evidence="1">CJ02B3</strain>
    </source>
</reference>
<dbReference type="Proteomes" id="UP000053236">
    <property type="component" value="Unassembled WGS sequence"/>
</dbReference>
<dbReference type="AlphaFoldDB" id="W2IHC3"/>
<organism evidence="2">
    <name type="scientific">Phytophthora nicotianae</name>
    <name type="common">Potato buckeye rot agent</name>
    <name type="synonym">Phytophthora parasitica</name>
    <dbReference type="NCBI Taxonomy" id="4792"/>
    <lineage>
        <taxon>Eukaryota</taxon>
        <taxon>Sar</taxon>
        <taxon>Stramenopiles</taxon>
        <taxon>Oomycota</taxon>
        <taxon>Peronosporomycetes</taxon>
        <taxon>Peronosporales</taxon>
        <taxon>Peronosporaceae</taxon>
        <taxon>Phytophthora</taxon>
    </lineage>
</organism>
<gene>
    <name evidence="3" type="ORF">L914_14497</name>
    <name evidence="1" type="ORF">L915_14650</name>
    <name evidence="2" type="ORF">L916_14554</name>
</gene>
<dbReference type="Proteomes" id="UP000053864">
    <property type="component" value="Unassembled WGS sequence"/>
</dbReference>
<accession>W2IHC3</accession>
<evidence type="ECO:0000313" key="3">
    <source>
        <dbReference type="EMBL" id="ETM39349.1"/>
    </source>
</evidence>
<reference evidence="3" key="3">
    <citation type="submission" date="2013-11" db="EMBL/GenBank/DDBJ databases">
        <title>The Genome Sequence of Phytophthora parasitica IAC_01/95.</title>
        <authorList>
            <consortium name="The Broad Institute Genomics Platform"/>
            <person name="Russ C."/>
            <person name="Tyler B."/>
            <person name="Panabieres F."/>
            <person name="Shan W."/>
            <person name="Tripathy S."/>
            <person name="Grunwald N."/>
            <person name="Machado M."/>
            <person name="Johnson C.S."/>
            <person name="Arredondo F."/>
            <person name="Hong C."/>
            <person name="Coffey M."/>
            <person name="Young S.K."/>
            <person name="Zeng Q."/>
            <person name="Gargeya S."/>
            <person name="Fitzgerald M."/>
            <person name="Abouelleil A."/>
            <person name="Alvarado L."/>
            <person name="Chapman S.B."/>
            <person name="Gainer-Dewar J."/>
            <person name="Goldberg J."/>
            <person name="Griggs A."/>
            <person name="Gujja S."/>
            <person name="Hansen M."/>
            <person name="Howarth C."/>
            <person name="Imamovic A."/>
            <person name="Ireland A."/>
            <person name="Larimer J."/>
            <person name="McCowan C."/>
            <person name="Murphy C."/>
            <person name="Pearson M."/>
            <person name="Poon T.W."/>
            <person name="Priest M."/>
            <person name="Roberts A."/>
            <person name="Saif S."/>
            <person name="Shea T."/>
            <person name="Sykes S."/>
            <person name="Wortman J."/>
            <person name="Nusbaum C."/>
            <person name="Birren B."/>
        </authorList>
    </citation>
    <scope>NUCLEOTIDE SEQUENCE [LARGE SCALE GENOMIC DNA]</scope>
    <source>
        <strain evidence="3">IAC_01/95</strain>
    </source>
</reference>
<evidence type="ECO:0000313" key="1">
    <source>
        <dbReference type="EMBL" id="ETK79505.1"/>
    </source>
</evidence>